<sequence length="128" mass="14224">MDFGLLRLASWLRISPIPNPQRRLPVCYPRPWGLGELQHSSSACAAFWKYTSMVTIVTTMNTMTTVTIVTTMNTMTTVTIVTTMNTMTTVTIVTTMNTMTTVTIVTTMNTMNTVTIMNTMNTLNTLPS</sequence>
<dbReference type="Proteomes" id="UP001497482">
    <property type="component" value="Chromosome 6"/>
</dbReference>
<proteinExistence type="predicted"/>
<evidence type="ECO:0000313" key="2">
    <source>
        <dbReference type="Proteomes" id="UP001497482"/>
    </source>
</evidence>
<reference evidence="1 2" key="1">
    <citation type="submission" date="2024-04" db="EMBL/GenBank/DDBJ databases">
        <authorList>
            <person name="Waldvogel A.-M."/>
            <person name="Schoenle A."/>
        </authorList>
    </citation>
    <scope>NUCLEOTIDE SEQUENCE [LARGE SCALE GENOMIC DNA]</scope>
</reference>
<name>A0AAV2M383_KNICA</name>
<keyword evidence="2" id="KW-1185">Reference proteome</keyword>
<dbReference type="AlphaFoldDB" id="A0AAV2M383"/>
<accession>A0AAV2M383</accession>
<dbReference type="EMBL" id="OZ035828">
    <property type="protein sequence ID" value="CAL1607797.1"/>
    <property type="molecule type" value="Genomic_DNA"/>
</dbReference>
<gene>
    <name evidence="1" type="ORF">KC01_LOCUS34815</name>
</gene>
<protein>
    <submittedName>
        <fullName evidence="1">Uncharacterized protein</fullName>
    </submittedName>
</protein>
<evidence type="ECO:0000313" key="1">
    <source>
        <dbReference type="EMBL" id="CAL1607797.1"/>
    </source>
</evidence>
<organism evidence="1 2">
    <name type="scientific">Knipowitschia caucasica</name>
    <name type="common">Caucasian dwarf goby</name>
    <name type="synonym">Pomatoschistus caucasicus</name>
    <dbReference type="NCBI Taxonomy" id="637954"/>
    <lineage>
        <taxon>Eukaryota</taxon>
        <taxon>Metazoa</taxon>
        <taxon>Chordata</taxon>
        <taxon>Craniata</taxon>
        <taxon>Vertebrata</taxon>
        <taxon>Euteleostomi</taxon>
        <taxon>Actinopterygii</taxon>
        <taxon>Neopterygii</taxon>
        <taxon>Teleostei</taxon>
        <taxon>Neoteleostei</taxon>
        <taxon>Acanthomorphata</taxon>
        <taxon>Gobiaria</taxon>
        <taxon>Gobiiformes</taxon>
        <taxon>Gobioidei</taxon>
        <taxon>Gobiidae</taxon>
        <taxon>Gobiinae</taxon>
        <taxon>Knipowitschia</taxon>
    </lineage>
</organism>